<dbReference type="Gramene" id="EOY23804">
    <property type="protein sequence ID" value="EOY23804"/>
    <property type="gene ID" value="TCM_015585"/>
</dbReference>
<gene>
    <name evidence="1" type="ORF">TCM_015585</name>
</gene>
<evidence type="ECO:0000313" key="1">
    <source>
        <dbReference type="EMBL" id="EOY23804.1"/>
    </source>
</evidence>
<dbReference type="AlphaFoldDB" id="A0A061G9T8"/>
<name>A0A061G9T8_THECC</name>
<proteinExistence type="predicted"/>
<organism evidence="1 2">
    <name type="scientific">Theobroma cacao</name>
    <name type="common">Cacao</name>
    <name type="synonym">Cocoa</name>
    <dbReference type="NCBI Taxonomy" id="3641"/>
    <lineage>
        <taxon>Eukaryota</taxon>
        <taxon>Viridiplantae</taxon>
        <taxon>Streptophyta</taxon>
        <taxon>Embryophyta</taxon>
        <taxon>Tracheophyta</taxon>
        <taxon>Spermatophyta</taxon>
        <taxon>Magnoliopsida</taxon>
        <taxon>eudicotyledons</taxon>
        <taxon>Gunneridae</taxon>
        <taxon>Pentapetalae</taxon>
        <taxon>rosids</taxon>
        <taxon>malvids</taxon>
        <taxon>Malvales</taxon>
        <taxon>Malvaceae</taxon>
        <taxon>Byttnerioideae</taxon>
        <taxon>Theobroma</taxon>
    </lineage>
</organism>
<dbReference type="HOGENOM" id="CLU_2745160_0_0_1"/>
<protein>
    <submittedName>
        <fullName evidence="1">Uncharacterized protein</fullName>
    </submittedName>
</protein>
<dbReference type="Proteomes" id="UP000026915">
    <property type="component" value="Chromosome 3"/>
</dbReference>
<sequence>MSLTASKGEHCRLIHAYWSCGGLHMEIRNDHPDFHVKLRRFEAPHVDPFVDSVASLDECHLYHRNGGLSLP</sequence>
<accession>A0A061G9T8</accession>
<dbReference type="InParanoid" id="A0A061G9T8"/>
<evidence type="ECO:0000313" key="2">
    <source>
        <dbReference type="Proteomes" id="UP000026915"/>
    </source>
</evidence>
<keyword evidence="2" id="KW-1185">Reference proteome</keyword>
<reference evidence="1 2" key="1">
    <citation type="journal article" date="2013" name="Genome Biol.">
        <title>The genome sequence of the most widely cultivated cacao type and its use to identify candidate genes regulating pod color.</title>
        <authorList>
            <person name="Motamayor J.C."/>
            <person name="Mockaitis K."/>
            <person name="Schmutz J."/>
            <person name="Haiminen N."/>
            <person name="Iii D.L."/>
            <person name="Cornejo O."/>
            <person name="Findley S.D."/>
            <person name="Zheng P."/>
            <person name="Utro F."/>
            <person name="Royaert S."/>
            <person name="Saski C."/>
            <person name="Jenkins J."/>
            <person name="Podicheti R."/>
            <person name="Zhao M."/>
            <person name="Scheffler B.E."/>
            <person name="Stack J.C."/>
            <person name="Feltus F.A."/>
            <person name="Mustiga G.M."/>
            <person name="Amores F."/>
            <person name="Phillips W."/>
            <person name="Marelli J.P."/>
            <person name="May G.D."/>
            <person name="Shapiro H."/>
            <person name="Ma J."/>
            <person name="Bustamante C.D."/>
            <person name="Schnell R.J."/>
            <person name="Main D."/>
            <person name="Gilbert D."/>
            <person name="Parida L."/>
            <person name="Kuhn D.N."/>
        </authorList>
    </citation>
    <scope>NUCLEOTIDE SEQUENCE [LARGE SCALE GENOMIC DNA]</scope>
    <source>
        <strain evidence="2">cv. Matina 1-6</strain>
    </source>
</reference>
<dbReference type="EMBL" id="CM001881">
    <property type="protein sequence ID" value="EOY23804.1"/>
    <property type="molecule type" value="Genomic_DNA"/>
</dbReference>